<dbReference type="RefSeq" id="WP_127742249.1">
    <property type="nucleotide sequence ID" value="NZ_SACN01000001.1"/>
</dbReference>
<dbReference type="AlphaFoldDB" id="A0A437M7K9"/>
<keyword evidence="5" id="KW-0460">Magnesium</keyword>
<organism evidence="6 7">
    <name type="scientific">Sphingomonas crocodyli</name>
    <dbReference type="NCBI Taxonomy" id="1979270"/>
    <lineage>
        <taxon>Bacteria</taxon>
        <taxon>Pseudomonadati</taxon>
        <taxon>Pseudomonadota</taxon>
        <taxon>Alphaproteobacteria</taxon>
        <taxon>Sphingomonadales</taxon>
        <taxon>Sphingomonadaceae</taxon>
        <taxon>Sphingomonas</taxon>
    </lineage>
</organism>
<evidence type="ECO:0000313" key="6">
    <source>
        <dbReference type="EMBL" id="RVT93536.1"/>
    </source>
</evidence>
<dbReference type="Proteomes" id="UP000282971">
    <property type="component" value="Unassembled WGS sequence"/>
</dbReference>
<comment type="caution">
    <text evidence="6">The sequence shown here is derived from an EMBL/GenBank/DDBJ whole genome shotgun (WGS) entry which is preliminary data.</text>
</comment>
<dbReference type="InterPro" id="IPR005493">
    <property type="entry name" value="RraA/RraA-like"/>
</dbReference>
<evidence type="ECO:0000256" key="5">
    <source>
        <dbReference type="PIRSR" id="PIRSR605493-1"/>
    </source>
</evidence>
<feature type="binding site" evidence="5">
    <location>
        <begin position="87"/>
        <end position="90"/>
    </location>
    <ligand>
        <name>substrate</name>
    </ligand>
</feature>
<comment type="cofactor">
    <cofactor evidence="1">
        <name>a divalent metal cation</name>
        <dbReference type="ChEBI" id="CHEBI:60240"/>
    </cofactor>
</comment>
<name>A0A437M7K9_9SPHN</name>
<dbReference type="OrthoDB" id="8717144at2"/>
<accession>A0A437M7K9</accession>
<keyword evidence="5" id="KW-0479">Metal-binding</keyword>
<gene>
    <name evidence="6" type="ORF">EOD43_06610</name>
</gene>
<protein>
    <recommendedName>
        <fullName evidence="2">Putative 4-hydroxy-4-methyl-2-oxoglutarate aldolase</fullName>
    </recommendedName>
    <alternativeName>
        <fullName evidence="3">Regulator of ribonuclease activity homolog</fullName>
    </alternativeName>
    <alternativeName>
        <fullName evidence="4">RraA-like protein</fullName>
    </alternativeName>
</protein>
<dbReference type="PANTHER" id="PTHR33254">
    <property type="entry name" value="4-HYDROXY-4-METHYL-2-OXOGLUTARATE ALDOLASE 3-RELATED"/>
    <property type="match status" value="1"/>
</dbReference>
<feature type="binding site" evidence="5">
    <location>
        <position position="110"/>
    </location>
    <ligand>
        <name>Mg(2+)</name>
        <dbReference type="ChEBI" id="CHEBI:18420"/>
    </ligand>
</feature>
<dbReference type="CDD" id="cd16841">
    <property type="entry name" value="RraA_family"/>
    <property type="match status" value="1"/>
</dbReference>
<evidence type="ECO:0000256" key="1">
    <source>
        <dbReference type="ARBA" id="ARBA00001968"/>
    </source>
</evidence>
<evidence type="ECO:0000256" key="3">
    <source>
        <dbReference type="ARBA" id="ARBA00029596"/>
    </source>
</evidence>
<dbReference type="PANTHER" id="PTHR33254:SF4">
    <property type="entry name" value="4-HYDROXY-4-METHYL-2-OXOGLUTARATE ALDOLASE 3-RELATED"/>
    <property type="match status" value="1"/>
</dbReference>
<sequence>MPKAIDDTLKGDLIRAEVATIGHWRRWGFPHRSIQRVGSGEAIVGTAVTVACPSEDNSIVHHAVSLLREGDILVIDRLGDNDVACWGGVVNYAAKLRGAAAVIIDGPCTDIREIEQAGLPIWCRGVSGRTSLPLGNAGRINVPIAVGGAVVMPGDAILCDDDGLVVLPPSEAAAVAKRAIEHQSRAGGTLASLREGQSIAEMSGAAAKIRKAQELPL</sequence>
<evidence type="ECO:0000256" key="2">
    <source>
        <dbReference type="ARBA" id="ARBA00016549"/>
    </source>
</evidence>
<proteinExistence type="predicted"/>
<dbReference type="InterPro" id="IPR036704">
    <property type="entry name" value="RraA/RraA-like_sf"/>
</dbReference>
<dbReference type="SUPFAM" id="SSF89562">
    <property type="entry name" value="RraA-like"/>
    <property type="match status" value="1"/>
</dbReference>
<dbReference type="Gene3D" id="3.50.30.40">
    <property type="entry name" value="Ribonuclease E inhibitor RraA/RraA-like"/>
    <property type="match status" value="1"/>
</dbReference>
<dbReference type="GO" id="GO:0046872">
    <property type="term" value="F:metal ion binding"/>
    <property type="evidence" value="ECO:0007669"/>
    <property type="project" value="UniProtKB-KW"/>
</dbReference>
<reference evidence="6 7" key="1">
    <citation type="submission" date="2019-01" db="EMBL/GenBank/DDBJ databases">
        <authorList>
            <person name="Chen W.-M."/>
        </authorList>
    </citation>
    <scope>NUCLEOTIDE SEQUENCE [LARGE SCALE GENOMIC DNA]</scope>
    <source>
        <strain evidence="6 7">CCP-7</strain>
    </source>
</reference>
<dbReference type="Pfam" id="PF03737">
    <property type="entry name" value="RraA-like"/>
    <property type="match status" value="1"/>
</dbReference>
<keyword evidence="7" id="KW-1185">Reference proteome</keyword>
<evidence type="ECO:0000313" key="7">
    <source>
        <dbReference type="Proteomes" id="UP000282971"/>
    </source>
</evidence>
<evidence type="ECO:0000256" key="4">
    <source>
        <dbReference type="ARBA" id="ARBA00030169"/>
    </source>
</evidence>
<dbReference type="EMBL" id="SACN01000001">
    <property type="protein sequence ID" value="RVT93536.1"/>
    <property type="molecule type" value="Genomic_DNA"/>
</dbReference>
<comment type="cofactor">
    <cofactor evidence="5">
        <name>Mg(2+)</name>
        <dbReference type="ChEBI" id="CHEBI:18420"/>
    </cofactor>
</comment>